<reference evidence="1" key="1">
    <citation type="journal article" date="2020" name="Nature">
        <title>Giant virus diversity and host interactions through global metagenomics.</title>
        <authorList>
            <person name="Schulz F."/>
            <person name="Roux S."/>
            <person name="Paez-Espino D."/>
            <person name="Jungbluth S."/>
            <person name="Walsh D.A."/>
            <person name="Denef V.J."/>
            <person name="McMahon K.D."/>
            <person name="Konstantinidis K.T."/>
            <person name="Eloe-Fadrosh E.A."/>
            <person name="Kyrpides N.C."/>
            <person name="Woyke T."/>
        </authorList>
    </citation>
    <scope>NUCLEOTIDE SEQUENCE</scope>
    <source>
        <strain evidence="1">GVMAG-M-3300027759-16</strain>
    </source>
</reference>
<evidence type="ECO:0000313" key="1">
    <source>
        <dbReference type="EMBL" id="QHU26359.1"/>
    </source>
</evidence>
<sequence>MEVAIVKAVASGVLAYSIHYGSIKLYSTLCVPDGMWGYLQGLLTTGSPMCQVALTAASQTQTSYSSLLLVGGSRFLIDMVGLPFPKE</sequence>
<dbReference type="AlphaFoldDB" id="A0A6C0L5Z8"/>
<protein>
    <submittedName>
        <fullName evidence="1">Uncharacterized protein</fullName>
    </submittedName>
</protein>
<name>A0A6C0L5Z8_9ZZZZ</name>
<organism evidence="1">
    <name type="scientific">viral metagenome</name>
    <dbReference type="NCBI Taxonomy" id="1070528"/>
    <lineage>
        <taxon>unclassified sequences</taxon>
        <taxon>metagenomes</taxon>
        <taxon>organismal metagenomes</taxon>
    </lineage>
</organism>
<proteinExistence type="predicted"/>
<accession>A0A6C0L5Z8</accession>
<dbReference type="EMBL" id="MN740439">
    <property type="protein sequence ID" value="QHU26359.1"/>
    <property type="molecule type" value="Genomic_DNA"/>
</dbReference>